<proteinExistence type="predicted"/>
<dbReference type="EMBL" id="BMZI01000001">
    <property type="protein sequence ID" value="GHB10889.1"/>
    <property type="molecule type" value="Genomic_DNA"/>
</dbReference>
<feature type="compositionally biased region" description="Basic and acidic residues" evidence="1">
    <location>
        <begin position="260"/>
        <end position="280"/>
    </location>
</feature>
<evidence type="ECO:0000313" key="3">
    <source>
        <dbReference type="EMBL" id="GHB10889.1"/>
    </source>
</evidence>
<feature type="transmembrane region" description="Helical" evidence="2">
    <location>
        <begin position="102"/>
        <end position="118"/>
    </location>
</feature>
<evidence type="ECO:0000256" key="1">
    <source>
        <dbReference type="SAM" id="MobiDB-lite"/>
    </source>
</evidence>
<keyword evidence="4" id="KW-1185">Reference proteome</keyword>
<feature type="transmembrane region" description="Helical" evidence="2">
    <location>
        <begin position="12"/>
        <end position="28"/>
    </location>
</feature>
<sequence>MQSKYKSPGQRTLLTASIVLAISAGILADDSLRLVSWAGAAALVLVLARPSRGLVWVPAAAVLLTAVMFFYGGMPGSLWIWVAPLCVLGLDKVLSRQRLGRCLGALFGAACVAALFGFYSPPTALIASASLGVVWLLSLHRQSLLATRPTPQEARWLLPPTLLETDIQQEIKRSEREALHGEVVIFGCAHSTAADMEQLCRLLHDNLALYERAYRLNDFGVAVLLVTTDAQAAQQRREQLQHAIAPHRLTSSTPLQATADRGRGDRISSAAKGKETQSWH</sequence>
<keyword evidence="2" id="KW-0812">Transmembrane</keyword>
<keyword evidence="2" id="KW-1133">Transmembrane helix</keyword>
<comment type="caution">
    <text evidence="3">The sequence shown here is derived from an EMBL/GenBank/DDBJ whole genome shotgun (WGS) entry which is preliminary data.</text>
</comment>
<dbReference type="Proteomes" id="UP000646745">
    <property type="component" value="Unassembled WGS sequence"/>
</dbReference>
<feature type="transmembrane region" description="Helical" evidence="2">
    <location>
        <begin position="54"/>
        <end position="72"/>
    </location>
</feature>
<protein>
    <recommendedName>
        <fullName evidence="5">GGDEF domain-containing protein</fullName>
    </recommendedName>
</protein>
<reference evidence="4" key="1">
    <citation type="journal article" date="2019" name="Int. J. Syst. Evol. Microbiol.">
        <title>The Global Catalogue of Microorganisms (GCM) 10K type strain sequencing project: providing services to taxonomists for standard genome sequencing and annotation.</title>
        <authorList>
            <consortium name="The Broad Institute Genomics Platform"/>
            <consortium name="The Broad Institute Genome Sequencing Center for Infectious Disease"/>
            <person name="Wu L."/>
            <person name="Ma J."/>
        </authorList>
    </citation>
    <scope>NUCLEOTIDE SEQUENCE [LARGE SCALE GENOMIC DNA]</scope>
    <source>
        <strain evidence="4">KCTC 32998</strain>
    </source>
</reference>
<evidence type="ECO:0008006" key="5">
    <source>
        <dbReference type="Google" id="ProtNLM"/>
    </source>
</evidence>
<evidence type="ECO:0000256" key="2">
    <source>
        <dbReference type="SAM" id="Phobius"/>
    </source>
</evidence>
<evidence type="ECO:0000313" key="4">
    <source>
        <dbReference type="Proteomes" id="UP000646745"/>
    </source>
</evidence>
<gene>
    <name evidence="3" type="ORF">GCM10009038_05920</name>
</gene>
<name>A0ABQ3DPP2_9GAMM</name>
<feature type="region of interest" description="Disordered" evidence="1">
    <location>
        <begin position="237"/>
        <end position="280"/>
    </location>
</feature>
<keyword evidence="2" id="KW-0472">Membrane</keyword>
<accession>A0ABQ3DPP2</accession>
<organism evidence="3 4">
    <name type="scientific">Salinicola rhizosphaerae</name>
    <dbReference type="NCBI Taxonomy" id="1443141"/>
    <lineage>
        <taxon>Bacteria</taxon>
        <taxon>Pseudomonadati</taxon>
        <taxon>Pseudomonadota</taxon>
        <taxon>Gammaproteobacteria</taxon>
        <taxon>Oceanospirillales</taxon>
        <taxon>Halomonadaceae</taxon>
        <taxon>Salinicola</taxon>
    </lineage>
</organism>